<dbReference type="InterPro" id="IPR036397">
    <property type="entry name" value="RNaseH_sf"/>
</dbReference>
<protein>
    <recommendedName>
        <fullName evidence="3">Integrase catalytic domain-containing protein</fullName>
    </recommendedName>
</protein>
<evidence type="ECO:0008006" key="3">
    <source>
        <dbReference type="Google" id="ProtNLM"/>
    </source>
</evidence>
<dbReference type="GO" id="GO:0003676">
    <property type="term" value="F:nucleic acid binding"/>
    <property type="evidence" value="ECO:0007669"/>
    <property type="project" value="InterPro"/>
</dbReference>
<reference evidence="1" key="1">
    <citation type="submission" date="2020-08" db="EMBL/GenBank/DDBJ databases">
        <title>Multicomponent nature underlies the extraordinary mechanical properties of spider dragline silk.</title>
        <authorList>
            <person name="Kono N."/>
            <person name="Nakamura H."/>
            <person name="Mori M."/>
            <person name="Yoshida Y."/>
            <person name="Ohtoshi R."/>
            <person name="Malay A.D."/>
            <person name="Moran D.A.P."/>
            <person name="Tomita M."/>
            <person name="Numata K."/>
            <person name="Arakawa K."/>
        </authorList>
    </citation>
    <scope>NUCLEOTIDE SEQUENCE</scope>
</reference>
<organism evidence="1 2">
    <name type="scientific">Trichonephila inaurata madagascariensis</name>
    <dbReference type="NCBI Taxonomy" id="2747483"/>
    <lineage>
        <taxon>Eukaryota</taxon>
        <taxon>Metazoa</taxon>
        <taxon>Ecdysozoa</taxon>
        <taxon>Arthropoda</taxon>
        <taxon>Chelicerata</taxon>
        <taxon>Arachnida</taxon>
        <taxon>Araneae</taxon>
        <taxon>Araneomorphae</taxon>
        <taxon>Entelegynae</taxon>
        <taxon>Araneoidea</taxon>
        <taxon>Nephilidae</taxon>
        <taxon>Trichonephila</taxon>
        <taxon>Trichonephila inaurata</taxon>
    </lineage>
</organism>
<evidence type="ECO:0000313" key="2">
    <source>
        <dbReference type="Proteomes" id="UP000886998"/>
    </source>
</evidence>
<dbReference type="EMBL" id="BMAV01002029">
    <property type="protein sequence ID" value="GFY40653.1"/>
    <property type="molecule type" value="Genomic_DNA"/>
</dbReference>
<keyword evidence="2" id="KW-1185">Reference proteome</keyword>
<evidence type="ECO:0000313" key="1">
    <source>
        <dbReference type="EMBL" id="GFY40653.1"/>
    </source>
</evidence>
<sequence length="114" mass="12843">MAEEGHSVDISAEAVAKLHHNWISRFDCTCHHNHRPREASSVSSSLQPEANVGEYNEFELLRTTQLTSNGMVERLHRTLKQAIRCHDTKWTESLPVVLLGLRGVHQGGPQCILH</sequence>
<proteinExistence type="predicted"/>
<dbReference type="AlphaFoldDB" id="A0A8X7BRI2"/>
<dbReference type="OrthoDB" id="6496110at2759"/>
<comment type="caution">
    <text evidence="1">The sequence shown here is derived from an EMBL/GenBank/DDBJ whole genome shotgun (WGS) entry which is preliminary data.</text>
</comment>
<gene>
    <name evidence="1" type="ORF">TNIN_24571</name>
</gene>
<accession>A0A8X7BRI2</accession>
<name>A0A8X7BRI2_9ARAC</name>
<dbReference type="Gene3D" id="3.30.420.10">
    <property type="entry name" value="Ribonuclease H-like superfamily/Ribonuclease H"/>
    <property type="match status" value="1"/>
</dbReference>
<dbReference type="Proteomes" id="UP000886998">
    <property type="component" value="Unassembled WGS sequence"/>
</dbReference>